<keyword evidence="1" id="KW-0472">Membrane</keyword>
<feature type="transmembrane region" description="Helical" evidence="1">
    <location>
        <begin position="170"/>
        <end position="188"/>
    </location>
</feature>
<dbReference type="OrthoDB" id="5777712at2759"/>
<feature type="transmembrane region" description="Helical" evidence="1">
    <location>
        <begin position="309"/>
        <end position="333"/>
    </location>
</feature>
<organism evidence="2 3">
    <name type="scientific">Onchocerca flexuosa</name>
    <dbReference type="NCBI Taxonomy" id="387005"/>
    <lineage>
        <taxon>Eukaryota</taxon>
        <taxon>Metazoa</taxon>
        <taxon>Ecdysozoa</taxon>
        <taxon>Nematoda</taxon>
        <taxon>Chromadorea</taxon>
        <taxon>Rhabditida</taxon>
        <taxon>Spirurina</taxon>
        <taxon>Spiruromorpha</taxon>
        <taxon>Filarioidea</taxon>
        <taxon>Onchocercidae</taxon>
        <taxon>Onchocerca</taxon>
    </lineage>
</organism>
<dbReference type="InterPro" id="IPR019427">
    <property type="entry name" value="7TM_GPCR_serpentine_rcpt_Srw"/>
</dbReference>
<dbReference type="Proteomes" id="UP000242913">
    <property type="component" value="Unassembled WGS sequence"/>
</dbReference>
<gene>
    <name evidence="2" type="ORF">X798_02520</name>
</gene>
<evidence type="ECO:0000313" key="2">
    <source>
        <dbReference type="EMBL" id="OZC10476.1"/>
    </source>
</evidence>
<name>A0A238BZY6_9BILA</name>
<feature type="transmembrane region" description="Helical" evidence="1">
    <location>
        <begin position="268"/>
        <end position="288"/>
    </location>
</feature>
<sequence>MQLVTIDGEADLTIHNISILPSDRCATDDQLASECCCGDGRFYDYPTKKCKVSQNVGFMFSRLNDSWSHMVVYGFVYPLIVFIMIAPLCAVLLGMGKREKREGDRRFPNPLYQMIWLLSFCGWISLLSPLPFSIWYYIIGDGIRSFNQSAVMCHMFQTTMEALPHTTDTMMTLFSILLAGGRFLTHYHRNTLKLRTVEHFSRAIWTVIFICTSMGILRFFEHGADVYQFCLDTEPGPYLASRCMVTDGALITIINRRFWKIALPLADFIIQFILPGFLLIVLHISFIREPIIDFDNKHNRFGRTPRDQSRILITAVTTAFLIVQIPTALLTMLTFTTNHFNSNLILSRVALIFAHLQPLLSMITIMANNGALLTAYYVIVKDDDIDVGDSCTSVSSEDDELLNERHNPTRHFNKICLSCYLSVSFDSSILPRSRTISFITHGSTGSEVSTLLPARGICN</sequence>
<dbReference type="AlphaFoldDB" id="A0A238BZY6"/>
<feature type="transmembrane region" description="Helical" evidence="1">
    <location>
        <begin position="200"/>
        <end position="220"/>
    </location>
</feature>
<reference evidence="2 3" key="1">
    <citation type="submission" date="2015-12" db="EMBL/GenBank/DDBJ databases">
        <title>Draft genome of the nematode, Onchocerca flexuosa.</title>
        <authorList>
            <person name="Mitreva M."/>
        </authorList>
    </citation>
    <scope>NUCLEOTIDE SEQUENCE [LARGE SCALE GENOMIC DNA]</scope>
    <source>
        <strain evidence="2">Red Deer</strain>
    </source>
</reference>
<dbReference type="SUPFAM" id="SSF81321">
    <property type="entry name" value="Family A G protein-coupled receptor-like"/>
    <property type="match status" value="1"/>
</dbReference>
<accession>A0A238BZY6</accession>
<keyword evidence="3" id="KW-1185">Reference proteome</keyword>
<dbReference type="InterPro" id="IPR053071">
    <property type="entry name" value="GPCR1-related_rcpt"/>
</dbReference>
<proteinExistence type="predicted"/>
<protein>
    <recommendedName>
        <fullName evidence="4">G_PROTEIN_RECEP_F1_2 domain-containing protein</fullName>
    </recommendedName>
</protein>
<evidence type="ECO:0008006" key="4">
    <source>
        <dbReference type="Google" id="ProtNLM"/>
    </source>
</evidence>
<dbReference type="PANTHER" id="PTHR47023:SF6">
    <property type="entry name" value="G_PROTEIN_RECEP_F1_2 DOMAIN-CONTAINING PROTEIN"/>
    <property type="match status" value="1"/>
</dbReference>
<dbReference type="GO" id="GO:0008528">
    <property type="term" value="F:G protein-coupled peptide receptor activity"/>
    <property type="evidence" value="ECO:0007669"/>
    <property type="project" value="InterPro"/>
</dbReference>
<dbReference type="Gene3D" id="1.20.1070.10">
    <property type="entry name" value="Rhodopsin 7-helix transmembrane proteins"/>
    <property type="match status" value="1"/>
</dbReference>
<keyword evidence="1" id="KW-1133">Transmembrane helix</keyword>
<evidence type="ECO:0000256" key="1">
    <source>
        <dbReference type="SAM" id="Phobius"/>
    </source>
</evidence>
<feature type="transmembrane region" description="Helical" evidence="1">
    <location>
        <begin position="70"/>
        <end position="93"/>
    </location>
</feature>
<dbReference type="Pfam" id="PF10324">
    <property type="entry name" value="7TM_GPCR_Srw"/>
    <property type="match status" value="1"/>
</dbReference>
<dbReference type="EMBL" id="KZ269986">
    <property type="protein sequence ID" value="OZC10476.1"/>
    <property type="molecule type" value="Genomic_DNA"/>
</dbReference>
<dbReference type="PANTHER" id="PTHR47023">
    <property type="entry name" value="SEX PEPTIDE RECEPTOR"/>
    <property type="match status" value="1"/>
</dbReference>
<feature type="transmembrane region" description="Helical" evidence="1">
    <location>
        <begin position="114"/>
        <end position="138"/>
    </location>
</feature>
<keyword evidence="1" id="KW-0812">Transmembrane</keyword>
<evidence type="ECO:0000313" key="3">
    <source>
        <dbReference type="Proteomes" id="UP000242913"/>
    </source>
</evidence>